<dbReference type="Pfam" id="PF01473">
    <property type="entry name" value="Choline_bind_1"/>
    <property type="match status" value="3"/>
</dbReference>
<feature type="region of interest" description="Disordered" evidence="2">
    <location>
        <begin position="410"/>
        <end position="501"/>
    </location>
</feature>
<dbReference type="RefSeq" id="WP_187558799.1">
    <property type="nucleotide sequence ID" value="NZ_JACRTP010000004.1"/>
</dbReference>
<reference evidence="4 5" key="1">
    <citation type="submission" date="2020-08" db="EMBL/GenBank/DDBJ databases">
        <title>Genome public.</title>
        <authorList>
            <person name="Liu C."/>
            <person name="Sun Q."/>
        </authorList>
    </citation>
    <scope>NUCLEOTIDE SEQUENCE [LARGE SCALE GENOMIC DNA]</scope>
    <source>
        <strain evidence="4 5">3_YM_SP_D4_24.mj</strain>
    </source>
</reference>
<dbReference type="Gene3D" id="2.10.270.10">
    <property type="entry name" value="Cholin Binding"/>
    <property type="match status" value="2"/>
</dbReference>
<evidence type="ECO:0000313" key="5">
    <source>
        <dbReference type="Proteomes" id="UP000661649"/>
    </source>
</evidence>
<keyword evidence="1" id="KW-0677">Repeat</keyword>
<evidence type="ECO:0000256" key="3">
    <source>
        <dbReference type="SAM" id="SignalP"/>
    </source>
</evidence>
<dbReference type="Proteomes" id="UP000661649">
    <property type="component" value="Unassembled WGS sequence"/>
</dbReference>
<protein>
    <recommendedName>
        <fullName evidence="6">N-acetylmuramoyl-L-alanine amidase family protein</fullName>
    </recommendedName>
</protein>
<proteinExistence type="predicted"/>
<name>A0ABR7PCC0_9FIRM</name>
<feature type="chain" id="PRO_5046461946" description="N-acetylmuramoyl-L-alanine amidase family protein" evidence="3">
    <location>
        <begin position="38"/>
        <end position="501"/>
    </location>
</feature>
<feature type="compositionally biased region" description="Acidic residues" evidence="2">
    <location>
        <begin position="464"/>
        <end position="484"/>
    </location>
</feature>
<sequence length="501" mass="57707">MKKAKKTETMKMLIKKIAVVACVATLAFSMVPATVQAAGWKQNKNGYWWQENDYSYPRNQWKTIYGKQYHFNSGGYMDTGWTKVDGRWYYLGARNDGAKKTYWQKVYGKYYWLGSNGVMRTGWQQVYGKYYWLGGSNDGAMKTGWQKVGKYYYWLGHSNDGAMKTGWQTVYGKKYYLGGANDGAMKTGWQQIGGYWYYFGGVNDGSLKTNTWIGNYYVDGNGRWTKTRKTDKQILSEFISGGNYKRYTNGYSNLSYAIADLNADSVPELLIESKTEASGFYVTWVFTLDKNKNVVPVKVEDSELVLEEYASYGYGQFRYSQKYKAVIVSTTFRSNSNLGDIPFYKLQGTSLKHSFNIVWDKWDNPSNYRYDSNGNKTEITKSEIEVYKQELIDFSWTQFGSWTKSYSETDESQPVVQSANESENQNESPVVIPEETQGDEQNGEQNLEQDENKEVEQDTKVEQDAEIQEDEEIQADEEISEQPSEESQSAETQKTEEQVDE</sequence>
<feature type="compositionally biased region" description="Polar residues" evidence="2">
    <location>
        <begin position="410"/>
        <end position="428"/>
    </location>
</feature>
<feature type="compositionally biased region" description="Acidic residues" evidence="2">
    <location>
        <begin position="436"/>
        <end position="449"/>
    </location>
</feature>
<evidence type="ECO:0008006" key="6">
    <source>
        <dbReference type="Google" id="ProtNLM"/>
    </source>
</evidence>
<evidence type="ECO:0000256" key="2">
    <source>
        <dbReference type="SAM" id="MobiDB-lite"/>
    </source>
</evidence>
<gene>
    <name evidence="4" type="ORF">H8712_10520</name>
</gene>
<dbReference type="SUPFAM" id="SSF69360">
    <property type="entry name" value="Cell wall binding repeat"/>
    <property type="match status" value="1"/>
</dbReference>
<evidence type="ECO:0000256" key="1">
    <source>
        <dbReference type="ARBA" id="ARBA00022737"/>
    </source>
</evidence>
<keyword evidence="3" id="KW-0732">Signal</keyword>
<keyword evidence="5" id="KW-1185">Reference proteome</keyword>
<accession>A0ABR7PCC0</accession>
<feature type="signal peptide" evidence="3">
    <location>
        <begin position="1"/>
        <end position="37"/>
    </location>
</feature>
<dbReference type="InterPro" id="IPR018337">
    <property type="entry name" value="Cell_wall/Cho-bd_repeat"/>
</dbReference>
<dbReference type="Pfam" id="PF19127">
    <property type="entry name" value="Choline_bind_3"/>
    <property type="match status" value="1"/>
</dbReference>
<dbReference type="EMBL" id="JACRTP010000004">
    <property type="protein sequence ID" value="MBC8629036.1"/>
    <property type="molecule type" value="Genomic_DNA"/>
</dbReference>
<organism evidence="4 5">
    <name type="scientific">Blautia stercoris</name>
    <dbReference type="NCBI Taxonomy" id="871664"/>
    <lineage>
        <taxon>Bacteria</taxon>
        <taxon>Bacillati</taxon>
        <taxon>Bacillota</taxon>
        <taxon>Clostridia</taxon>
        <taxon>Lachnospirales</taxon>
        <taxon>Lachnospiraceae</taxon>
        <taxon>Blautia</taxon>
    </lineage>
</organism>
<feature type="compositionally biased region" description="Basic and acidic residues" evidence="2">
    <location>
        <begin position="450"/>
        <end position="463"/>
    </location>
</feature>
<comment type="caution">
    <text evidence="4">The sequence shown here is derived from an EMBL/GenBank/DDBJ whole genome shotgun (WGS) entry which is preliminary data.</text>
</comment>
<evidence type="ECO:0000313" key="4">
    <source>
        <dbReference type="EMBL" id="MBC8629036.1"/>
    </source>
</evidence>